<keyword evidence="5" id="KW-0560">Oxidoreductase</keyword>
<reference evidence="7 8" key="1">
    <citation type="journal article" date="2023" name="G3 (Bethesda)">
        <title>A haplotype-resolved chromosome-scale genome for Quercus rubra L. provides insights into the genetics of adaptive traits for red oak species.</title>
        <authorList>
            <person name="Kapoor B."/>
            <person name="Jenkins J."/>
            <person name="Schmutz J."/>
            <person name="Zhebentyayeva T."/>
            <person name="Kuelheim C."/>
            <person name="Coggeshall M."/>
            <person name="Heim C."/>
            <person name="Lasky J.R."/>
            <person name="Leites L."/>
            <person name="Islam-Faridi N."/>
            <person name="Romero-Severson J."/>
            <person name="DeLeo V.L."/>
            <person name="Lucas S.M."/>
            <person name="Lazic D."/>
            <person name="Gailing O."/>
            <person name="Carlson J."/>
            <person name="Staton M."/>
        </authorList>
    </citation>
    <scope>NUCLEOTIDE SEQUENCE [LARGE SCALE GENOMIC DNA]</scope>
    <source>
        <strain evidence="7">Pseudo-F2</strain>
    </source>
</reference>
<comment type="similarity">
    <text evidence="1 5">Belongs to the cytochrome P450 family.</text>
</comment>
<evidence type="ECO:0000256" key="1">
    <source>
        <dbReference type="ARBA" id="ARBA00010617"/>
    </source>
</evidence>
<name>A0AAN7IHS2_QUERU</name>
<keyword evidence="6" id="KW-1133">Transmembrane helix</keyword>
<comment type="caution">
    <text evidence="7">The sequence shown here is derived from an EMBL/GenBank/DDBJ whole genome shotgun (WGS) entry which is preliminary data.</text>
</comment>
<evidence type="ECO:0000256" key="4">
    <source>
        <dbReference type="PIRSR" id="PIRSR602401-1"/>
    </source>
</evidence>
<dbReference type="PRINTS" id="PR00385">
    <property type="entry name" value="P450"/>
</dbReference>
<dbReference type="InterPro" id="IPR017972">
    <property type="entry name" value="Cyt_P450_CS"/>
</dbReference>
<gene>
    <name evidence="7" type="ORF">RGQ29_030902</name>
</gene>
<dbReference type="SUPFAM" id="SSF48264">
    <property type="entry name" value="Cytochrome P450"/>
    <property type="match status" value="1"/>
</dbReference>
<evidence type="ECO:0000256" key="6">
    <source>
        <dbReference type="SAM" id="Phobius"/>
    </source>
</evidence>
<protein>
    <recommendedName>
        <fullName evidence="9">Cytochrome P450</fullName>
    </recommendedName>
</protein>
<dbReference type="Gene3D" id="1.10.630.10">
    <property type="entry name" value="Cytochrome P450"/>
    <property type="match status" value="1"/>
</dbReference>
<keyword evidence="6" id="KW-0472">Membrane</keyword>
<evidence type="ECO:0000313" key="8">
    <source>
        <dbReference type="Proteomes" id="UP001324115"/>
    </source>
</evidence>
<dbReference type="GO" id="GO:0016705">
    <property type="term" value="F:oxidoreductase activity, acting on paired donors, with incorporation or reduction of molecular oxygen"/>
    <property type="evidence" value="ECO:0007669"/>
    <property type="project" value="InterPro"/>
</dbReference>
<dbReference type="EMBL" id="JAXUIC010000009">
    <property type="protein sequence ID" value="KAK4572657.1"/>
    <property type="molecule type" value="Genomic_DNA"/>
</dbReference>
<evidence type="ECO:0000256" key="2">
    <source>
        <dbReference type="ARBA" id="ARBA00022723"/>
    </source>
</evidence>
<keyword evidence="3 4" id="KW-0408">Iron</keyword>
<dbReference type="PANTHER" id="PTHR47955">
    <property type="entry name" value="CYTOCHROME P450 FAMILY 71 PROTEIN"/>
    <property type="match status" value="1"/>
</dbReference>
<dbReference type="InterPro" id="IPR001128">
    <property type="entry name" value="Cyt_P450"/>
</dbReference>
<keyword evidence="6" id="KW-0812">Transmembrane</keyword>
<keyword evidence="8" id="KW-1185">Reference proteome</keyword>
<dbReference type="PANTHER" id="PTHR47955:SF15">
    <property type="entry name" value="CYTOCHROME P450 71A2-LIKE"/>
    <property type="match status" value="1"/>
</dbReference>
<dbReference type="InterPro" id="IPR036396">
    <property type="entry name" value="Cyt_P450_sf"/>
</dbReference>
<dbReference type="GO" id="GO:0004497">
    <property type="term" value="F:monooxygenase activity"/>
    <property type="evidence" value="ECO:0007669"/>
    <property type="project" value="UniProtKB-KW"/>
</dbReference>
<feature type="transmembrane region" description="Helical" evidence="6">
    <location>
        <begin position="17"/>
        <end position="35"/>
    </location>
</feature>
<dbReference type="PROSITE" id="PS00086">
    <property type="entry name" value="CYTOCHROME_P450"/>
    <property type="match status" value="1"/>
</dbReference>
<keyword evidence="5" id="KW-0503">Monooxygenase</keyword>
<organism evidence="7 8">
    <name type="scientific">Quercus rubra</name>
    <name type="common">Northern red oak</name>
    <name type="synonym">Quercus borealis</name>
    <dbReference type="NCBI Taxonomy" id="3512"/>
    <lineage>
        <taxon>Eukaryota</taxon>
        <taxon>Viridiplantae</taxon>
        <taxon>Streptophyta</taxon>
        <taxon>Embryophyta</taxon>
        <taxon>Tracheophyta</taxon>
        <taxon>Spermatophyta</taxon>
        <taxon>Magnoliopsida</taxon>
        <taxon>eudicotyledons</taxon>
        <taxon>Gunneridae</taxon>
        <taxon>Pentapetalae</taxon>
        <taxon>rosids</taxon>
        <taxon>fabids</taxon>
        <taxon>Fagales</taxon>
        <taxon>Fagaceae</taxon>
        <taxon>Quercus</taxon>
    </lineage>
</organism>
<dbReference type="AlphaFoldDB" id="A0AAN7IHS2"/>
<keyword evidence="4 5" id="KW-0349">Heme</keyword>
<proteinExistence type="inferred from homology"/>
<dbReference type="GO" id="GO:0005506">
    <property type="term" value="F:iron ion binding"/>
    <property type="evidence" value="ECO:0007669"/>
    <property type="project" value="InterPro"/>
</dbReference>
<evidence type="ECO:0000313" key="7">
    <source>
        <dbReference type="EMBL" id="KAK4572657.1"/>
    </source>
</evidence>
<dbReference type="GO" id="GO:0020037">
    <property type="term" value="F:heme binding"/>
    <property type="evidence" value="ECO:0007669"/>
    <property type="project" value="InterPro"/>
</dbReference>
<comment type="cofactor">
    <cofactor evidence="4">
        <name>heme</name>
        <dbReference type="ChEBI" id="CHEBI:30413"/>
    </cofactor>
</comment>
<dbReference type="Pfam" id="PF00067">
    <property type="entry name" value="p450"/>
    <property type="match status" value="2"/>
</dbReference>
<dbReference type="InterPro" id="IPR002401">
    <property type="entry name" value="Cyt_P450_E_grp-I"/>
</dbReference>
<accession>A0AAN7IHS2</accession>
<feature type="binding site" description="axial binding residue" evidence="4">
    <location>
        <position position="398"/>
    </location>
    <ligand>
        <name>heme</name>
        <dbReference type="ChEBI" id="CHEBI:30413"/>
    </ligand>
    <ligandPart>
        <name>Fe</name>
        <dbReference type="ChEBI" id="CHEBI:18248"/>
    </ligandPart>
</feature>
<dbReference type="Proteomes" id="UP001324115">
    <property type="component" value="Unassembled WGS sequence"/>
</dbReference>
<evidence type="ECO:0000256" key="5">
    <source>
        <dbReference type="RuleBase" id="RU000461"/>
    </source>
</evidence>
<keyword evidence="2 4" id="KW-0479">Metal-binding</keyword>
<sequence length="458" mass="52212">MALLPLLQQSWLELHKTPFHVLLFFVLLLSFVYIFKHFRSGKPKFPPSPPKLPIIGNLHQLGTLPHCSLHALSKKYGPIMFLDLGCAPTVTNDIIFSNWQETTAANFLYYGSTDVAFSQYGEYWRQAKVICVLKLLSLKRVQSFQYVREEEVEVSIKKIRASCLKGAPINLSEIIIATMKIIVIRCLFGQKFEDNGKSKIGDLPRRVMVLLATFRFLPSLKSTFGEIDACLDQVVQQHMIMKVDDGLPNKNDFVDSLLELRKSGKLDFELTHKNLKSLLLDMFVGGIDSTSIALEWSTRRVVGTKSHIEVEDINQINYLKCILKENMRLHPPLPLLPQETSAYVKFRGYDIPPKTKTLKYWIGQNSEEFFPDRFQDNRVDFKGLDFELIPFGGGRRRCPGMSFGVAIAEYVIANLLCWFDWKLPSANAQGKDLDMTEVNALTVFKKIPLKLVAIPYSP</sequence>
<evidence type="ECO:0000256" key="3">
    <source>
        <dbReference type="ARBA" id="ARBA00023004"/>
    </source>
</evidence>
<evidence type="ECO:0008006" key="9">
    <source>
        <dbReference type="Google" id="ProtNLM"/>
    </source>
</evidence>
<dbReference type="PRINTS" id="PR00463">
    <property type="entry name" value="EP450I"/>
</dbReference>